<organism evidence="9 10">
    <name type="scientific">Macrosiphum euphorbiae</name>
    <name type="common">potato aphid</name>
    <dbReference type="NCBI Taxonomy" id="13131"/>
    <lineage>
        <taxon>Eukaryota</taxon>
        <taxon>Metazoa</taxon>
        <taxon>Ecdysozoa</taxon>
        <taxon>Arthropoda</taxon>
        <taxon>Hexapoda</taxon>
        <taxon>Insecta</taxon>
        <taxon>Pterygota</taxon>
        <taxon>Neoptera</taxon>
        <taxon>Paraneoptera</taxon>
        <taxon>Hemiptera</taxon>
        <taxon>Sternorrhyncha</taxon>
        <taxon>Aphidomorpha</taxon>
        <taxon>Aphidoidea</taxon>
        <taxon>Aphididae</taxon>
        <taxon>Macrosiphini</taxon>
        <taxon>Macrosiphum</taxon>
    </lineage>
</organism>
<keyword evidence="7" id="KW-0539">Nucleus</keyword>
<dbReference type="InterPro" id="IPR045249">
    <property type="entry name" value="HARBI1-like"/>
</dbReference>
<accession>A0AAV0XYW5</accession>
<evidence type="ECO:0000256" key="1">
    <source>
        <dbReference type="ARBA" id="ARBA00001968"/>
    </source>
</evidence>
<dbReference type="AlphaFoldDB" id="A0AAV0XYW5"/>
<keyword evidence="4" id="KW-0540">Nuclease</keyword>
<dbReference type="GO" id="GO:0046872">
    <property type="term" value="F:metal ion binding"/>
    <property type="evidence" value="ECO:0007669"/>
    <property type="project" value="UniProtKB-KW"/>
</dbReference>
<comment type="subcellular location">
    <subcellularLocation>
        <location evidence="2">Nucleus</location>
    </subcellularLocation>
</comment>
<proteinExistence type="inferred from homology"/>
<evidence type="ECO:0000256" key="2">
    <source>
        <dbReference type="ARBA" id="ARBA00004123"/>
    </source>
</evidence>
<gene>
    <name evidence="9" type="ORF">MEUPH1_LOCUS26288</name>
</gene>
<dbReference type="GO" id="GO:0004518">
    <property type="term" value="F:nuclease activity"/>
    <property type="evidence" value="ECO:0007669"/>
    <property type="project" value="UniProtKB-KW"/>
</dbReference>
<evidence type="ECO:0000256" key="4">
    <source>
        <dbReference type="ARBA" id="ARBA00022722"/>
    </source>
</evidence>
<dbReference type="Pfam" id="PF13359">
    <property type="entry name" value="DDE_Tnp_4"/>
    <property type="match status" value="1"/>
</dbReference>
<reference evidence="9 10" key="1">
    <citation type="submission" date="2023-01" db="EMBL/GenBank/DDBJ databases">
        <authorList>
            <person name="Whitehead M."/>
        </authorList>
    </citation>
    <scope>NUCLEOTIDE SEQUENCE [LARGE SCALE GENOMIC DNA]</scope>
</reference>
<comment type="cofactor">
    <cofactor evidence="1">
        <name>a divalent metal cation</name>
        <dbReference type="ChEBI" id="CHEBI:60240"/>
    </cofactor>
</comment>
<comment type="caution">
    <text evidence="9">The sequence shown here is derived from an EMBL/GenBank/DDBJ whole genome shotgun (WGS) entry which is preliminary data.</text>
</comment>
<dbReference type="GO" id="GO:0016787">
    <property type="term" value="F:hydrolase activity"/>
    <property type="evidence" value="ECO:0007669"/>
    <property type="project" value="UniProtKB-KW"/>
</dbReference>
<keyword evidence="10" id="KW-1185">Reference proteome</keyword>
<evidence type="ECO:0000256" key="7">
    <source>
        <dbReference type="ARBA" id="ARBA00023242"/>
    </source>
</evidence>
<keyword evidence="5" id="KW-0479">Metal-binding</keyword>
<evidence type="ECO:0000256" key="5">
    <source>
        <dbReference type="ARBA" id="ARBA00022723"/>
    </source>
</evidence>
<evidence type="ECO:0000256" key="3">
    <source>
        <dbReference type="ARBA" id="ARBA00006958"/>
    </source>
</evidence>
<dbReference type="InterPro" id="IPR027806">
    <property type="entry name" value="HARBI1_dom"/>
</dbReference>
<dbReference type="PANTHER" id="PTHR22930">
    <property type="match status" value="1"/>
</dbReference>
<dbReference type="PANTHER" id="PTHR22930:SF269">
    <property type="entry name" value="NUCLEASE HARBI1-LIKE PROTEIN"/>
    <property type="match status" value="1"/>
</dbReference>
<keyword evidence="6" id="KW-0378">Hydrolase</keyword>
<dbReference type="Proteomes" id="UP001160148">
    <property type="component" value="Unassembled WGS sequence"/>
</dbReference>
<dbReference type="EMBL" id="CARXXK010001030">
    <property type="protein sequence ID" value="CAI6372411.1"/>
    <property type="molecule type" value="Genomic_DNA"/>
</dbReference>
<evidence type="ECO:0000256" key="6">
    <source>
        <dbReference type="ARBA" id="ARBA00022801"/>
    </source>
</evidence>
<evidence type="ECO:0000313" key="10">
    <source>
        <dbReference type="Proteomes" id="UP001160148"/>
    </source>
</evidence>
<sequence>MAPPTTEQWLDIAAGYFEKSQFPNCVGAVDGKHIIRIECPQKSGTLYYNYKNFFSIILMGICDSNYCFRVIDIGSYGKESDCNIFKQSSFGKKLYSGRVNFPCEKPLPGDEQGVPQPFVLVEDEAFALSKHLLRPFPGRNLNDERRIFNYRLSRARQHIECTFGILSNKWRVFHSNILVEPDFAISITKATCVLHNFVRRRDGIHIEDTLNCMLGDVNEKKGVGNAPSEAKNVREYFVKYVNKPEFSLSWQNKVVE</sequence>
<protein>
    <recommendedName>
        <fullName evidence="8">DDE Tnp4 domain-containing protein</fullName>
    </recommendedName>
</protein>
<name>A0AAV0XYW5_9HEMI</name>
<comment type="similarity">
    <text evidence="3">Belongs to the HARBI1 family.</text>
</comment>
<evidence type="ECO:0000259" key="8">
    <source>
        <dbReference type="Pfam" id="PF13359"/>
    </source>
</evidence>
<feature type="domain" description="DDE Tnp4" evidence="8">
    <location>
        <begin position="29"/>
        <end position="196"/>
    </location>
</feature>
<evidence type="ECO:0000313" key="9">
    <source>
        <dbReference type="EMBL" id="CAI6372411.1"/>
    </source>
</evidence>
<dbReference type="GO" id="GO:0005634">
    <property type="term" value="C:nucleus"/>
    <property type="evidence" value="ECO:0007669"/>
    <property type="project" value="UniProtKB-SubCell"/>
</dbReference>